<evidence type="ECO:0000313" key="1">
    <source>
        <dbReference type="EMBL" id="RLV59090.1"/>
    </source>
</evidence>
<protein>
    <submittedName>
        <fullName evidence="1">Uncharacterized protein</fullName>
    </submittedName>
</protein>
<evidence type="ECO:0000313" key="2">
    <source>
        <dbReference type="Proteomes" id="UP000281474"/>
    </source>
</evidence>
<organism evidence="1 2">
    <name type="scientific">Parashewanella curva</name>
    <dbReference type="NCBI Taxonomy" id="2338552"/>
    <lineage>
        <taxon>Bacteria</taxon>
        <taxon>Pseudomonadati</taxon>
        <taxon>Pseudomonadota</taxon>
        <taxon>Gammaproteobacteria</taxon>
        <taxon>Alteromonadales</taxon>
        <taxon>Shewanellaceae</taxon>
        <taxon>Parashewanella</taxon>
    </lineage>
</organism>
<gene>
    <name evidence="1" type="ORF">D5018_13850</name>
</gene>
<proteinExistence type="predicted"/>
<sequence length="164" mass="17827">MLSSLLLLSSLVTGGTATDYGNWTVFNFHDSHNTIASITESIDGSHATLQIACQNGNNCSIQIDTPKNCPLNLSTLKFQINNYQGTYAANCLRGYSAVMDDSITGQGHTEYLLQKGSFSKMTNNDQPFTVYNGTNDNGYRFSQNGGASAIQQLFATQNNFDIAQ</sequence>
<comment type="caution">
    <text evidence="1">The sequence shown here is derived from an EMBL/GenBank/DDBJ whole genome shotgun (WGS) entry which is preliminary data.</text>
</comment>
<accession>A0A3L8PUT6</accession>
<dbReference type="RefSeq" id="WP_121839592.1">
    <property type="nucleotide sequence ID" value="NZ_ML014793.1"/>
</dbReference>
<reference evidence="1 2" key="1">
    <citation type="submission" date="2018-09" db="EMBL/GenBank/DDBJ databases">
        <title>Phylogeny of the Shewanellaceae, and recommendation for two new genera, Pseudoshewanella and Parashewanella.</title>
        <authorList>
            <person name="Wang G."/>
        </authorList>
    </citation>
    <scope>NUCLEOTIDE SEQUENCE [LARGE SCALE GENOMIC DNA]</scope>
    <source>
        <strain evidence="1 2">C51</strain>
    </source>
</reference>
<dbReference type="AlphaFoldDB" id="A0A3L8PUT6"/>
<keyword evidence="2" id="KW-1185">Reference proteome</keyword>
<dbReference type="EMBL" id="QZEI01000044">
    <property type="protein sequence ID" value="RLV59090.1"/>
    <property type="molecule type" value="Genomic_DNA"/>
</dbReference>
<dbReference type="Proteomes" id="UP000281474">
    <property type="component" value="Unassembled WGS sequence"/>
</dbReference>
<name>A0A3L8PUT6_9GAMM</name>